<dbReference type="NCBIfam" id="TIGR01376">
    <property type="entry name" value="POMP_repeat"/>
    <property type="match status" value="4"/>
</dbReference>
<comment type="caution">
    <text evidence="8">The sequence shown here is derived from an EMBL/GenBank/DDBJ whole genome shotgun (WGS) entry which is preliminary data.</text>
</comment>
<reference evidence="8" key="1">
    <citation type="submission" date="2022-07" db="EMBL/GenBank/DDBJ databases">
        <title>Description and genome-wide analysis of Profundicola chukchiensis gen. nov., sp. nov., marine bacteria isolated from bottom sediments of the Chukchi Sea.</title>
        <authorList>
            <person name="Romanenko L."/>
            <person name="Otstavnykh N."/>
            <person name="Kurilenko V."/>
            <person name="Eremeev V."/>
            <person name="Velansky P."/>
            <person name="Mikhailov V."/>
            <person name="Isaeva M."/>
        </authorList>
    </citation>
    <scope>NUCLEOTIDE SEQUENCE</scope>
    <source>
        <strain evidence="8">KMM 9713</strain>
    </source>
</reference>
<dbReference type="GO" id="GO:0005576">
    <property type="term" value="C:extracellular region"/>
    <property type="evidence" value="ECO:0007669"/>
    <property type="project" value="UniProtKB-SubCell"/>
</dbReference>
<dbReference type="EMBL" id="JANCMU010000001">
    <property type="protein sequence ID" value="MDG4945463.1"/>
    <property type="molecule type" value="Genomic_DNA"/>
</dbReference>
<keyword evidence="6" id="KW-0472">Membrane</keyword>
<keyword evidence="9" id="KW-1185">Reference proteome</keyword>
<gene>
    <name evidence="8" type="ORF">NMK71_03470</name>
</gene>
<dbReference type="GO" id="GO:0009279">
    <property type="term" value="C:cell outer membrane"/>
    <property type="evidence" value="ECO:0007669"/>
    <property type="project" value="UniProtKB-SubCell"/>
</dbReference>
<evidence type="ECO:0000313" key="8">
    <source>
        <dbReference type="EMBL" id="MDG4945463.1"/>
    </source>
</evidence>
<evidence type="ECO:0000256" key="1">
    <source>
        <dbReference type="ARBA" id="ARBA00004196"/>
    </source>
</evidence>
<accession>A0A9X4RTV8</accession>
<organism evidence="8 9">
    <name type="scientific">Profundicola chukchiensis</name>
    <dbReference type="NCBI Taxonomy" id="2961959"/>
    <lineage>
        <taxon>Bacteria</taxon>
        <taxon>Pseudomonadati</taxon>
        <taxon>Bacteroidota</taxon>
        <taxon>Flavobacteriia</taxon>
        <taxon>Flavobacteriales</taxon>
        <taxon>Weeksellaceae</taxon>
        <taxon>Profundicola</taxon>
    </lineage>
</organism>
<evidence type="ECO:0000313" key="9">
    <source>
        <dbReference type="Proteomes" id="UP001152599"/>
    </source>
</evidence>
<evidence type="ECO:0000256" key="4">
    <source>
        <dbReference type="ARBA" id="ARBA00022525"/>
    </source>
</evidence>
<dbReference type="SMART" id="SM00710">
    <property type="entry name" value="PbH1"/>
    <property type="match status" value="12"/>
</dbReference>
<evidence type="ECO:0000256" key="3">
    <source>
        <dbReference type="ARBA" id="ARBA00004613"/>
    </source>
</evidence>
<evidence type="ECO:0000256" key="7">
    <source>
        <dbReference type="ARBA" id="ARBA00023237"/>
    </source>
</evidence>
<dbReference type="SUPFAM" id="SSF51126">
    <property type="entry name" value="Pectin lyase-like"/>
    <property type="match status" value="4"/>
</dbReference>
<dbReference type="InterPro" id="IPR011050">
    <property type="entry name" value="Pectin_lyase_fold/virulence"/>
</dbReference>
<dbReference type="RefSeq" id="WP_304420068.1">
    <property type="nucleotide sequence ID" value="NZ_JANCMU010000001.1"/>
</dbReference>
<keyword evidence="5" id="KW-0732">Signal</keyword>
<evidence type="ECO:0000256" key="5">
    <source>
        <dbReference type="ARBA" id="ARBA00022729"/>
    </source>
</evidence>
<sequence>MRKILLSVFSVLMFVGTLFGQTELYVSQYKGDDTNNGTSWASSVATIEKAFEIIASNQGEYNVNIAQGYYIINAGLGYVGSGGNVVEILIKEGQHINLKGGYSTPNENWESVYNPKSFKVFLDSYDAYAAASNTKSVFRMQNTNENSDLSFKLKDLTIANARLGGDFAGAFLTIDDTKNAAFEMTNVDVRDWEGISGGFVAVDKSLNTSIKLDSLFVTRTANSFGTGQFLVTKNGGNTKNLDIVVDNSLFRNKQLNQEYGSLFYLDINSNNDQGQSSFIITNSQFLNNYNGANLAGIRSSAIITAYQWPLLKLDNNQFIGNVGGNAGVIRYEDSGWFISTNNLYQDNTGRNRGGAIAIIGKYAGTLPSASEFSDKDIYIDGDTYINNKATSGRGGAVFIDNSTLASAQADRKVQILNSEFQNNQSSGATNGGGAIYLNTSQTATVENSAFCSNSSNNHRGGAINVLGSGELVVENSSFTSNTADTSGGAIYSEKATNDFTNSSFESNIATFEGGAIYSENAIELTQVSFTNNEAKIQGAASEGGGAISSDGDLTASFTLFQGNTSNADGGIYEGDGGAIYVGNSKSATISDSKFIENTSTRAGGALRISRDVTLTRVEFTSNTTGSDGGGAVYSGGNVSATDALFATNTSGGQGGAIKASGNLEITTTKLNGNEASNQGGAVYIGGIVTANHADFNKNISASQGGAIRASGNITINNSRLNENKANGGDGGAVWGSSNITADSSLFESNISSNDGGAIYIDGGSLLLTNSVLKSNSSAREGGAIKTQNANISTYSVDNFTSEVIFDGNQSPSGGAIYAYSAPSVKKVYNLKFAKYIYNTASDKGGALYINDMNGGTKNIDNNIFSQNSAASQGGAIAVFGGGTGYGGSRSEIESINNNTFHKNTANGSTTIIPWDGGSDIYLKHGSNNYHAVVDSFINNLLQTDPSNYASTNYLLVGTSSGFINDTSNPNTLISATFEPDLTYTNTNPNTPAAPGQIDINPITCEQIPPVALSPIILSSGGAAYSAFSNVVSDEDCNPAESTVLFTARTNAADGVATPINELKFYYTRTVINNTTGEVIAGESNLTGTATVFNGAPNVTRVVDVVDTELTGLEAGAASGLPRTLYNLYYLDVTNEIEQGRTYVYEIVKIEETAADGTVEYTYPEANGISYATTLRLQDCGECTVEPGFNAPAITHVGISTLNRNAENWLTNEDNNRLGAYLALESSEKGFVLPRLTTEQINTNLGTTEGVEEGMLVWDITANCLKMLVEEGDGLAWKCLKNKCAQ</sequence>
<evidence type="ECO:0008006" key="10">
    <source>
        <dbReference type="Google" id="ProtNLM"/>
    </source>
</evidence>
<dbReference type="PANTHER" id="PTHR11319:SF35">
    <property type="entry name" value="OUTER MEMBRANE PROTEIN PMPC-RELATED"/>
    <property type="match status" value="1"/>
</dbReference>
<dbReference type="PANTHER" id="PTHR11319">
    <property type="entry name" value="G PROTEIN-COUPLED RECEPTOR-RELATED"/>
    <property type="match status" value="1"/>
</dbReference>
<dbReference type="Pfam" id="PF02415">
    <property type="entry name" value="Chlam_PMP"/>
    <property type="match status" value="5"/>
</dbReference>
<name>A0A9X4RTV8_9FLAO</name>
<proteinExistence type="predicted"/>
<dbReference type="InterPro" id="IPR003368">
    <property type="entry name" value="POMP_repeat"/>
</dbReference>
<dbReference type="Proteomes" id="UP001152599">
    <property type="component" value="Unassembled WGS sequence"/>
</dbReference>
<protein>
    <recommendedName>
        <fullName evidence="10">Polymorphic outer membrane protein repeat-containing protein</fullName>
    </recommendedName>
</protein>
<dbReference type="InterPro" id="IPR006626">
    <property type="entry name" value="PbH1"/>
</dbReference>
<keyword evidence="4" id="KW-0964">Secreted</keyword>
<comment type="subcellular location">
    <subcellularLocation>
        <location evidence="1">Cell envelope</location>
    </subcellularLocation>
    <subcellularLocation>
        <location evidence="2">Cell outer membrane</location>
    </subcellularLocation>
    <subcellularLocation>
        <location evidence="3">Secreted</location>
    </subcellularLocation>
</comment>
<evidence type="ECO:0000256" key="2">
    <source>
        <dbReference type="ARBA" id="ARBA00004442"/>
    </source>
</evidence>
<evidence type="ECO:0000256" key="6">
    <source>
        <dbReference type="ARBA" id="ARBA00023136"/>
    </source>
</evidence>
<keyword evidence="7" id="KW-0998">Cell outer membrane</keyword>